<comment type="function">
    <text evidence="5">Essential for the control of the cell cycle at the G1/S (start) transition. Interacts with the CDC28 protein kinase to form MPF.</text>
</comment>
<dbReference type="GO" id="GO:0051301">
    <property type="term" value="P:cell division"/>
    <property type="evidence" value="ECO:0007669"/>
    <property type="project" value="UniProtKB-KW"/>
</dbReference>
<reference evidence="11" key="1">
    <citation type="submission" date="2018-06" db="EMBL/GenBank/DDBJ databases">
        <authorList>
            <person name="Guldener U."/>
        </authorList>
    </citation>
    <scope>NUCLEOTIDE SEQUENCE [LARGE SCALE GENOMIC DNA]</scope>
    <source>
        <strain evidence="11">UTAD17</strain>
    </source>
</reference>
<keyword evidence="3 6" id="KW-0195">Cyclin</keyword>
<dbReference type="VEuPathDB" id="FungiDB:SCODWIG_00608"/>
<name>A0A376B2F4_9ASCO</name>
<evidence type="ECO:0000256" key="3">
    <source>
        <dbReference type="ARBA" id="ARBA00023127"/>
    </source>
</evidence>
<organism evidence="10 11">
    <name type="scientific">Saccharomycodes ludwigii</name>
    <dbReference type="NCBI Taxonomy" id="36035"/>
    <lineage>
        <taxon>Eukaryota</taxon>
        <taxon>Fungi</taxon>
        <taxon>Dikarya</taxon>
        <taxon>Ascomycota</taxon>
        <taxon>Saccharomycotina</taxon>
        <taxon>Saccharomycetes</taxon>
        <taxon>Saccharomycodales</taxon>
        <taxon>Saccharomycodaceae</taxon>
        <taxon>Saccharomycodes</taxon>
    </lineage>
</organism>
<protein>
    <recommendedName>
        <fullName evidence="6">G1/S-specific cyclin</fullName>
    </recommendedName>
</protein>
<dbReference type="SMART" id="SM00385">
    <property type="entry name" value="CYCLIN"/>
    <property type="match status" value="1"/>
</dbReference>
<dbReference type="AlphaFoldDB" id="A0A376B2F4"/>
<feature type="domain" description="Cyclin-like" evidence="9">
    <location>
        <begin position="74"/>
        <end position="184"/>
    </location>
</feature>
<dbReference type="InterPro" id="IPR006671">
    <property type="entry name" value="Cyclin_N"/>
</dbReference>
<dbReference type="SUPFAM" id="SSF47954">
    <property type="entry name" value="Cyclin-like"/>
    <property type="match status" value="1"/>
</dbReference>
<gene>
    <name evidence="10" type="ORF">SCODWIG_00608</name>
</gene>
<dbReference type="InterPro" id="IPR036915">
    <property type="entry name" value="Cyclin-like_sf"/>
</dbReference>
<evidence type="ECO:0000256" key="6">
    <source>
        <dbReference type="PIRNR" id="PIRNR001770"/>
    </source>
</evidence>
<sequence length="690" mass="76835">MVNSSLGLIVTAKQKYYPIELSNAELLSHYETIQDYHQEVSHNILQSNCKFKPVVKLMSQQPEMPPSTRHQMVSFLFQLSCKTRVTNGIFYQSCRLYDRYCSKRIVLKDQSKLVIATCLWLAAKTWGGCNHIINNVAVPTGGRFYGPNPRARIPRLTELVHYCGGANESFDESMFIQMERHILDTLQWDVYEPMLNDYLLNVDENCLSQYELYQKQLQSLKKNYINSNKRDSQDSQATETDEEMILDELEAEDEDADLTHKIQLINVKKFLIDLTCWQFDLLNFELFEISHGIFTLLNKFLILGDDPGSNTTNSTTTNASLLNTPNSSGLLENNSNLQNSLLLSPLPSKYITNKIVNIFINAIAVHKLPNCLMQIYSKQQGVLGFITKINNYYEEQQQIMLMMSNGNINNSTTPNNSNNIGNSDNNTPRPLMKNTAGVEGAKNYHQMPTPIYSTPPNSRNSSTSSSTPYLNTNGANMTGKFDQSECTSVAGLASINNTSLNTTNNSSIFSNDPTSNHNVGNPHRVISQQPSPITPIMYSFSNCQTGPINQKNNTKGNNIFGMYNTGNAVMNTHNTNATTTTTTTTNNNNNKNNNNSNCYSISQPNMHNGFMNRSMTSLNSVGTGISMGKVNKRFKENESCISIGSNNSDNGVTRATATIFNTTGAASNNTNGSGMFIESHNSIGVKTGFQ</sequence>
<feature type="compositionally biased region" description="Low complexity" evidence="8">
    <location>
        <begin position="410"/>
        <end position="428"/>
    </location>
</feature>
<dbReference type="Pfam" id="PF00134">
    <property type="entry name" value="Cyclin_N"/>
    <property type="match status" value="1"/>
</dbReference>
<keyword evidence="2 6" id="KW-0132">Cell division</keyword>
<feature type="compositionally biased region" description="Low complexity" evidence="8">
    <location>
        <begin position="454"/>
        <end position="473"/>
    </location>
</feature>
<dbReference type="PIRSF" id="PIRSF001770">
    <property type="entry name" value="Cyclin_CLN"/>
    <property type="match status" value="1"/>
</dbReference>
<evidence type="ECO:0000313" key="10">
    <source>
        <dbReference type="EMBL" id="SSD58847.1"/>
    </source>
</evidence>
<evidence type="ECO:0000256" key="1">
    <source>
        <dbReference type="ARBA" id="ARBA00008742"/>
    </source>
</evidence>
<dbReference type="CDD" id="cd20559">
    <property type="entry name" value="CYCLIN_ScCLN_like"/>
    <property type="match status" value="1"/>
</dbReference>
<evidence type="ECO:0000259" key="9">
    <source>
        <dbReference type="SMART" id="SM00385"/>
    </source>
</evidence>
<accession>A0A376B2F4</accession>
<keyword evidence="4 6" id="KW-0131">Cell cycle</keyword>
<dbReference type="PANTHER" id="PTHR21615">
    <property type="entry name" value="CYCLIN N-TERMINAL DOMAIN-CONTAINING PROTEIN 1"/>
    <property type="match status" value="1"/>
</dbReference>
<comment type="similarity">
    <text evidence="1 6 7">Belongs to the cyclin family.</text>
</comment>
<evidence type="ECO:0000256" key="5">
    <source>
        <dbReference type="ARBA" id="ARBA00053308"/>
    </source>
</evidence>
<comment type="function">
    <text evidence="6">G1/S-specific cyclin essential for the control of the cell cycle at the G1/S (start) transition.</text>
</comment>
<dbReference type="FunFam" id="1.10.472.10:FF:000080">
    <property type="entry name" value="G1/S-specific cyclin"/>
    <property type="match status" value="1"/>
</dbReference>
<evidence type="ECO:0000256" key="8">
    <source>
        <dbReference type="SAM" id="MobiDB-lite"/>
    </source>
</evidence>
<evidence type="ECO:0000313" key="11">
    <source>
        <dbReference type="Proteomes" id="UP000262825"/>
    </source>
</evidence>
<keyword evidence="11" id="KW-1185">Reference proteome</keyword>
<dbReference type="Gene3D" id="1.10.472.10">
    <property type="entry name" value="Cyclin-like"/>
    <property type="match status" value="1"/>
</dbReference>
<evidence type="ECO:0000256" key="7">
    <source>
        <dbReference type="RuleBase" id="RU000383"/>
    </source>
</evidence>
<feature type="region of interest" description="Disordered" evidence="8">
    <location>
        <begin position="499"/>
        <end position="521"/>
    </location>
</feature>
<feature type="compositionally biased region" description="Low complexity" evidence="8">
    <location>
        <begin position="499"/>
        <end position="511"/>
    </location>
</feature>
<dbReference type="EMBL" id="UFAJ01000055">
    <property type="protein sequence ID" value="SSD58847.1"/>
    <property type="molecule type" value="Genomic_DNA"/>
</dbReference>
<dbReference type="Proteomes" id="UP000262825">
    <property type="component" value="Unassembled WGS sequence"/>
</dbReference>
<dbReference type="InterPro" id="IPR013763">
    <property type="entry name" value="Cyclin-like_dom"/>
</dbReference>
<feature type="region of interest" description="Disordered" evidence="8">
    <location>
        <begin position="410"/>
        <end position="476"/>
    </location>
</feature>
<dbReference type="GO" id="GO:0007089">
    <property type="term" value="P:traversing start control point of mitotic cell cycle"/>
    <property type="evidence" value="ECO:0007669"/>
    <property type="project" value="UniProtKB-ARBA"/>
</dbReference>
<dbReference type="InterPro" id="IPR014399">
    <property type="entry name" value="Cyclin_CLN"/>
</dbReference>
<evidence type="ECO:0000256" key="4">
    <source>
        <dbReference type="ARBA" id="ARBA00023306"/>
    </source>
</evidence>
<dbReference type="GO" id="GO:0000307">
    <property type="term" value="C:cyclin-dependent protein kinase holoenzyme complex"/>
    <property type="evidence" value="ECO:0007669"/>
    <property type="project" value="UniProtKB-ARBA"/>
</dbReference>
<evidence type="ECO:0000256" key="2">
    <source>
        <dbReference type="ARBA" id="ARBA00022618"/>
    </source>
</evidence>
<dbReference type="PANTHER" id="PTHR21615:SF2">
    <property type="entry name" value="CYCLIN N-TERMINAL DOMAIN-CONTAINING PROTEIN 1"/>
    <property type="match status" value="1"/>
</dbReference>
<dbReference type="GO" id="GO:0016538">
    <property type="term" value="F:cyclin-dependent protein serine/threonine kinase regulator activity"/>
    <property type="evidence" value="ECO:0007669"/>
    <property type="project" value="UniProtKB-ARBA"/>
</dbReference>
<proteinExistence type="inferred from homology"/>